<dbReference type="InParanoid" id="C5DB78"/>
<dbReference type="RefSeq" id="XP_002551477.1">
    <property type="nucleotide sequence ID" value="XM_002551431.1"/>
</dbReference>
<proteinExistence type="predicted"/>
<organism evidence="1 2">
    <name type="scientific">Lachancea thermotolerans (strain ATCC 56472 / CBS 6340 / NRRL Y-8284)</name>
    <name type="common">Yeast</name>
    <name type="synonym">Kluyveromyces thermotolerans</name>
    <dbReference type="NCBI Taxonomy" id="559295"/>
    <lineage>
        <taxon>Eukaryota</taxon>
        <taxon>Fungi</taxon>
        <taxon>Dikarya</taxon>
        <taxon>Ascomycota</taxon>
        <taxon>Saccharomycotina</taxon>
        <taxon>Saccharomycetes</taxon>
        <taxon>Saccharomycetales</taxon>
        <taxon>Saccharomycetaceae</taxon>
        <taxon>Lachancea</taxon>
    </lineage>
</organism>
<reference evidence="1 2" key="1">
    <citation type="journal article" date="2009" name="Genome Res.">
        <title>Comparative genomics of protoploid Saccharomycetaceae.</title>
        <authorList>
            <consortium name="The Genolevures Consortium"/>
            <person name="Souciet J.-L."/>
            <person name="Dujon B."/>
            <person name="Gaillardin C."/>
            <person name="Johnston M."/>
            <person name="Baret P.V."/>
            <person name="Cliften P."/>
            <person name="Sherman D.J."/>
            <person name="Weissenbach J."/>
            <person name="Westhof E."/>
            <person name="Wincker P."/>
            <person name="Jubin C."/>
            <person name="Poulain J."/>
            <person name="Barbe V."/>
            <person name="Segurens B."/>
            <person name="Artiguenave F."/>
            <person name="Anthouard V."/>
            <person name="Vacherie B."/>
            <person name="Val M.-E."/>
            <person name="Fulton R.S."/>
            <person name="Minx P."/>
            <person name="Wilson R."/>
            <person name="Durrens P."/>
            <person name="Jean G."/>
            <person name="Marck C."/>
            <person name="Martin T."/>
            <person name="Nikolski M."/>
            <person name="Rolland T."/>
            <person name="Seret M.-L."/>
            <person name="Casaregola S."/>
            <person name="Despons L."/>
            <person name="Fairhead C."/>
            <person name="Fischer G."/>
            <person name="Lafontaine I."/>
            <person name="Leh V."/>
            <person name="Lemaire M."/>
            <person name="de Montigny J."/>
            <person name="Neuveglise C."/>
            <person name="Thierry A."/>
            <person name="Blanc-Lenfle I."/>
            <person name="Bleykasten C."/>
            <person name="Diffels J."/>
            <person name="Fritsch E."/>
            <person name="Frangeul L."/>
            <person name="Goeffon A."/>
            <person name="Jauniaux N."/>
            <person name="Kachouri-Lafond R."/>
            <person name="Payen C."/>
            <person name="Potier S."/>
            <person name="Pribylova L."/>
            <person name="Ozanne C."/>
            <person name="Richard G.-F."/>
            <person name="Sacerdot C."/>
            <person name="Straub M.-L."/>
            <person name="Talla E."/>
        </authorList>
    </citation>
    <scope>NUCLEOTIDE SEQUENCE [LARGE SCALE GENOMIC DNA]</scope>
    <source>
        <strain evidence="2">ATCC 56472 / CBS 6340 / NRRL Y-8284</strain>
    </source>
</reference>
<dbReference type="HOGENOM" id="CLU_2455131_0_0_1"/>
<gene>
    <name evidence="1" type="ordered locus">KLTH0A00264g</name>
</gene>
<dbReference type="Proteomes" id="UP000002036">
    <property type="component" value="Chromosome A"/>
</dbReference>
<name>C5DB78_LACTC</name>
<evidence type="ECO:0000313" key="2">
    <source>
        <dbReference type="Proteomes" id="UP000002036"/>
    </source>
</evidence>
<dbReference type="EMBL" id="CU928165">
    <property type="protein sequence ID" value="CAR21035.1"/>
    <property type="molecule type" value="Genomic_DNA"/>
</dbReference>
<accession>C5DB78</accession>
<dbReference type="GeneID" id="8290264"/>
<dbReference type="AlphaFoldDB" id="C5DB78"/>
<evidence type="ECO:0000313" key="1">
    <source>
        <dbReference type="EMBL" id="CAR21035.1"/>
    </source>
</evidence>
<keyword evidence="2" id="KW-1185">Reference proteome</keyword>
<dbReference type="KEGG" id="lth:KLTH0A00264g"/>
<protein>
    <submittedName>
        <fullName evidence="1">KLTH0A00264p</fullName>
    </submittedName>
</protein>
<sequence length="89" mass="10592">MNELLYSSGKWPSPRCVFEGEQCHFIFQNIVEDPGQYDLHDKELIESAMRIYNTQFGAWWREFLETRISNITEGIKDILPRDNYRCTSL</sequence>